<sequence length="108" mass="12504">MSQPPMTGYSGRKQKRQLWGLVRIGLLFLRSVFADQSSPSIRLISPAQRRTIIRPRFRQRATPRSWQLGCKMGGHMVQSWRKKATKWLRSVFLFIAALGFWGKSLAWG</sequence>
<evidence type="ECO:0000313" key="1">
    <source>
        <dbReference type="EMBL" id="QYT03188.1"/>
    </source>
</evidence>
<name>A0A8G0PJS4_9HYPO</name>
<gene>
    <name evidence="1" type="ORF">H0G86_010157</name>
</gene>
<keyword evidence="2" id="KW-1185">Reference proteome</keyword>
<dbReference type="AlphaFoldDB" id="A0A8G0PJS4"/>
<protein>
    <submittedName>
        <fullName evidence="1">Uncharacterized protein</fullName>
    </submittedName>
</protein>
<evidence type="ECO:0000313" key="2">
    <source>
        <dbReference type="Proteomes" id="UP000826661"/>
    </source>
</evidence>
<reference evidence="1 2" key="1">
    <citation type="journal article" date="2021" name="BMC Genomics">
        <title>Telomere-to-telomere genome assembly of asparaginase-producing Trichoderma simmonsii.</title>
        <authorList>
            <person name="Chung D."/>
            <person name="Kwon Y.M."/>
            <person name="Yang Y."/>
        </authorList>
    </citation>
    <scope>NUCLEOTIDE SEQUENCE [LARGE SCALE GENOMIC DNA]</scope>
    <source>
        <strain evidence="1 2">GH-Sj1</strain>
    </source>
</reference>
<proteinExistence type="predicted"/>
<organism evidence="1 2">
    <name type="scientific">Trichoderma simmonsii</name>
    <dbReference type="NCBI Taxonomy" id="1491479"/>
    <lineage>
        <taxon>Eukaryota</taxon>
        <taxon>Fungi</taxon>
        <taxon>Dikarya</taxon>
        <taxon>Ascomycota</taxon>
        <taxon>Pezizomycotina</taxon>
        <taxon>Sordariomycetes</taxon>
        <taxon>Hypocreomycetidae</taxon>
        <taxon>Hypocreales</taxon>
        <taxon>Hypocreaceae</taxon>
        <taxon>Trichoderma</taxon>
    </lineage>
</organism>
<dbReference type="Proteomes" id="UP000826661">
    <property type="component" value="Chromosome V"/>
</dbReference>
<dbReference type="EMBL" id="CP075868">
    <property type="protein sequence ID" value="QYT03188.1"/>
    <property type="molecule type" value="Genomic_DNA"/>
</dbReference>
<accession>A0A8G0PJS4</accession>